<gene>
    <name evidence="3" type="ORF">GETHLI_13500</name>
</gene>
<dbReference type="Pfam" id="PF01979">
    <property type="entry name" value="Amidohydro_1"/>
    <property type="match status" value="1"/>
</dbReference>
<sequence>MNRRLPALAQALSLSISMSMAFLPLQAQDKPQAFIGAHIIPIEGPDIERGVLVVQGGKILAVGGPGTAIPEGAVRHDAAGKVIMPGLIDTHSHIGSPEGADSTAPIQPEVRVSDSLNLRSASVMKARAGGITSVNVMPGSGHLLSGQTMYLKLREGQTVDALAMEKRPDGSYLGGMKMANGTNSRHATGPFPGTRAKSAALVREQFLKAQDYQRKLKEAGDDPKKRPARDLGMEALVEVLEGKRVVHHHTHRHDDILTVLRLQKEFGFKVVLHHVSDAWMVADEIAKSGMGASIITIDSPGGKLETKDARMTNGAALEKAGVLVGFHTDDPITDSRWFIRSGALAVRAGMSRKGALEGLTLSGAKLLDLQNRIGSLKPGKDADFLVLSADPLSIYAHVEETWVEGAKVFDRADPKQRLYAVGGPGASHDTDDLSHLLALEAEETYQ</sequence>
<name>A0ABQ5QDW1_9BACT</name>
<evidence type="ECO:0000259" key="2">
    <source>
        <dbReference type="Pfam" id="PF01979"/>
    </source>
</evidence>
<dbReference type="InterPro" id="IPR032466">
    <property type="entry name" value="Metal_Hydrolase"/>
</dbReference>
<evidence type="ECO:0000313" key="3">
    <source>
        <dbReference type="EMBL" id="GLH72848.1"/>
    </source>
</evidence>
<dbReference type="InterPro" id="IPR011059">
    <property type="entry name" value="Metal-dep_hydrolase_composite"/>
</dbReference>
<dbReference type="SUPFAM" id="SSF51338">
    <property type="entry name" value="Composite domain of metallo-dependent hydrolases"/>
    <property type="match status" value="1"/>
</dbReference>
<feature type="domain" description="Amidohydrolase-related" evidence="2">
    <location>
        <begin position="82"/>
        <end position="402"/>
    </location>
</feature>
<protein>
    <submittedName>
        <fullName evidence="3">Amidohydrolase</fullName>
    </submittedName>
</protein>
<feature type="chain" id="PRO_5045040967" evidence="1">
    <location>
        <begin position="28"/>
        <end position="446"/>
    </location>
</feature>
<proteinExistence type="predicted"/>
<accession>A0ABQ5QDW1</accession>
<dbReference type="PANTHER" id="PTHR43135:SF3">
    <property type="entry name" value="ALPHA-D-RIBOSE 1-METHYLPHOSPHONATE 5-TRIPHOSPHATE DIPHOSPHATASE"/>
    <property type="match status" value="1"/>
</dbReference>
<evidence type="ECO:0000313" key="4">
    <source>
        <dbReference type="Proteomes" id="UP001165069"/>
    </source>
</evidence>
<dbReference type="PANTHER" id="PTHR43135">
    <property type="entry name" value="ALPHA-D-RIBOSE 1-METHYLPHOSPHONATE 5-TRIPHOSPHATE DIPHOSPHATASE"/>
    <property type="match status" value="1"/>
</dbReference>
<dbReference type="InterPro" id="IPR006680">
    <property type="entry name" value="Amidohydro-rel"/>
</dbReference>
<reference evidence="3 4" key="1">
    <citation type="journal article" date="2023" name="Antonie Van Leeuwenhoek">
        <title>Mesoterricola silvestris gen. nov., sp. nov., Mesoterricola sediminis sp. nov., Geothrix oryzae sp. nov., Geothrix edaphica sp. nov., Geothrix rubra sp. nov., and Geothrix limicola sp. nov., six novel members of Acidobacteriota isolated from soils.</title>
        <authorList>
            <person name="Itoh H."/>
            <person name="Sugisawa Y."/>
            <person name="Mise K."/>
            <person name="Xu Z."/>
            <person name="Kuniyasu M."/>
            <person name="Ushijima N."/>
            <person name="Kawano K."/>
            <person name="Kobayashi E."/>
            <person name="Shiratori Y."/>
            <person name="Masuda Y."/>
            <person name="Senoo K."/>
        </authorList>
    </citation>
    <scope>NUCLEOTIDE SEQUENCE [LARGE SCALE GENOMIC DNA]</scope>
    <source>
        <strain evidence="3 4">Red804</strain>
    </source>
</reference>
<comment type="caution">
    <text evidence="3">The sequence shown here is derived from an EMBL/GenBank/DDBJ whole genome shotgun (WGS) entry which is preliminary data.</text>
</comment>
<dbReference type="SUPFAM" id="SSF51556">
    <property type="entry name" value="Metallo-dependent hydrolases"/>
    <property type="match status" value="1"/>
</dbReference>
<keyword evidence="1" id="KW-0732">Signal</keyword>
<dbReference type="EMBL" id="BSDE01000002">
    <property type="protein sequence ID" value="GLH72848.1"/>
    <property type="molecule type" value="Genomic_DNA"/>
</dbReference>
<dbReference type="Gene3D" id="3.20.20.140">
    <property type="entry name" value="Metal-dependent hydrolases"/>
    <property type="match status" value="1"/>
</dbReference>
<feature type="signal peptide" evidence="1">
    <location>
        <begin position="1"/>
        <end position="27"/>
    </location>
</feature>
<dbReference type="RefSeq" id="WP_285573030.1">
    <property type="nucleotide sequence ID" value="NZ_BSDE01000002.1"/>
</dbReference>
<evidence type="ECO:0000256" key="1">
    <source>
        <dbReference type="SAM" id="SignalP"/>
    </source>
</evidence>
<dbReference type="Proteomes" id="UP001165069">
    <property type="component" value="Unassembled WGS sequence"/>
</dbReference>
<organism evidence="3 4">
    <name type="scientific">Geothrix limicola</name>
    <dbReference type="NCBI Taxonomy" id="2927978"/>
    <lineage>
        <taxon>Bacteria</taxon>
        <taxon>Pseudomonadati</taxon>
        <taxon>Acidobacteriota</taxon>
        <taxon>Holophagae</taxon>
        <taxon>Holophagales</taxon>
        <taxon>Holophagaceae</taxon>
        <taxon>Geothrix</taxon>
    </lineage>
</organism>
<dbReference type="InterPro" id="IPR051781">
    <property type="entry name" value="Metallo-dep_Hydrolase"/>
</dbReference>
<keyword evidence="4" id="KW-1185">Reference proteome</keyword>